<feature type="transmembrane region" description="Helical" evidence="1">
    <location>
        <begin position="139"/>
        <end position="162"/>
    </location>
</feature>
<sequence>MIKCEGWSNKVQTAQFVTALVFLRVEGDVSESGSVRSFRSLNSIIQTAEASFELRFENTGNVDLQPQGDITIYNMWGEVRGSIPINQQTNYGNVVANSIRQFLFSWKGENSFFDIGRYKAVVTLGFGEETKSFVNSSTYFWIVPYQQILVLAVILLLLYLFFSWITRRYIRHMLIIAGINPDHVATGKTAYISRFNDQTLMSVKKSNRGLKKYKKLLVPISFGMDDLHKRLKGVHTISARIITFIQFLFSYRLLLVTLVVMIAISFGLIWYFNSVHVVNRQYEVVISDVNNKITISSE</sequence>
<comment type="caution">
    <text evidence="2">The sequence shown here is derived from an EMBL/GenBank/DDBJ whole genome shotgun (WGS) entry which is preliminary data.</text>
</comment>
<keyword evidence="1" id="KW-0812">Transmembrane</keyword>
<dbReference type="Proteomes" id="UP000230837">
    <property type="component" value="Unassembled WGS sequence"/>
</dbReference>
<evidence type="ECO:0000313" key="2">
    <source>
        <dbReference type="EMBL" id="PIW97235.1"/>
    </source>
</evidence>
<dbReference type="AlphaFoldDB" id="A0A2M7IPP1"/>
<organism evidence="2 3">
    <name type="scientific">Candidatus Kaiserbacteria bacterium CG_4_8_14_3_um_filter_38_9</name>
    <dbReference type="NCBI Taxonomy" id="1974599"/>
    <lineage>
        <taxon>Bacteria</taxon>
        <taxon>Candidatus Kaiseribacteriota</taxon>
    </lineage>
</organism>
<evidence type="ECO:0000256" key="1">
    <source>
        <dbReference type="SAM" id="Phobius"/>
    </source>
</evidence>
<protein>
    <submittedName>
        <fullName evidence="2">Uncharacterized protein</fullName>
    </submittedName>
</protein>
<name>A0A2M7IPP1_9BACT</name>
<keyword evidence="1" id="KW-0472">Membrane</keyword>
<keyword evidence="1" id="KW-1133">Transmembrane helix</keyword>
<evidence type="ECO:0000313" key="3">
    <source>
        <dbReference type="Proteomes" id="UP000230837"/>
    </source>
</evidence>
<proteinExistence type="predicted"/>
<feature type="non-terminal residue" evidence="2">
    <location>
        <position position="298"/>
    </location>
</feature>
<accession>A0A2M7IPP1</accession>
<reference evidence="3" key="1">
    <citation type="submission" date="2017-09" db="EMBL/GenBank/DDBJ databases">
        <title>Depth-based differentiation of microbial function through sediment-hosted aquifers and enrichment of novel symbionts in the deep terrestrial subsurface.</title>
        <authorList>
            <person name="Probst A.J."/>
            <person name="Ladd B."/>
            <person name="Jarett J.K."/>
            <person name="Geller-Mcgrath D.E."/>
            <person name="Sieber C.M.K."/>
            <person name="Emerson J.B."/>
            <person name="Anantharaman K."/>
            <person name="Thomas B.C."/>
            <person name="Malmstrom R."/>
            <person name="Stieglmeier M."/>
            <person name="Klingl A."/>
            <person name="Woyke T."/>
            <person name="Ryan C.M."/>
            <person name="Banfield J.F."/>
        </authorList>
    </citation>
    <scope>NUCLEOTIDE SEQUENCE [LARGE SCALE GENOMIC DNA]</scope>
</reference>
<gene>
    <name evidence="2" type="ORF">COZ82_00670</name>
</gene>
<feature type="transmembrane region" description="Helical" evidence="1">
    <location>
        <begin position="253"/>
        <end position="272"/>
    </location>
</feature>
<dbReference type="EMBL" id="PFHR01000040">
    <property type="protein sequence ID" value="PIW97235.1"/>
    <property type="molecule type" value="Genomic_DNA"/>
</dbReference>